<dbReference type="PANTHER" id="PTHR36853:SF1">
    <property type="entry name" value="DUF3844 DOMAIN-CONTAINING PROTEIN"/>
    <property type="match status" value="1"/>
</dbReference>
<keyword evidence="3" id="KW-0732">Signal</keyword>
<proteinExistence type="predicted"/>
<dbReference type="GO" id="GO:0005783">
    <property type="term" value="C:endoplasmic reticulum"/>
    <property type="evidence" value="ECO:0007669"/>
    <property type="project" value="TreeGrafter"/>
</dbReference>
<evidence type="ECO:0000313" key="6">
    <source>
        <dbReference type="Proteomes" id="UP000326565"/>
    </source>
</evidence>
<keyword evidence="6" id="KW-1185">Reference proteome</keyword>
<gene>
    <name evidence="5" type="ORF">BDV29DRAFT_175913</name>
</gene>
<feature type="chain" id="PRO_5024842947" description="Vacuolar sorting protein Vps3844 C-terminal domain-containing protein" evidence="3">
    <location>
        <begin position="21"/>
        <end position="412"/>
    </location>
</feature>
<name>A0A5N5WZQ7_9EURO</name>
<dbReference type="OrthoDB" id="5583277at2759"/>
<feature type="region of interest" description="Disordered" evidence="1">
    <location>
        <begin position="254"/>
        <end position="273"/>
    </location>
</feature>
<dbReference type="AlphaFoldDB" id="A0A5N5WZQ7"/>
<dbReference type="EMBL" id="ML732231">
    <property type="protein sequence ID" value="KAB8073237.1"/>
    <property type="molecule type" value="Genomic_DNA"/>
</dbReference>
<dbReference type="InterPro" id="IPR053065">
    <property type="entry name" value="Archenteron_Induction-Rel"/>
</dbReference>
<evidence type="ECO:0000259" key="4">
    <source>
        <dbReference type="Pfam" id="PF12955"/>
    </source>
</evidence>
<dbReference type="Proteomes" id="UP000326565">
    <property type="component" value="Unassembled WGS sequence"/>
</dbReference>
<keyword evidence="2" id="KW-1133">Transmembrane helix</keyword>
<evidence type="ECO:0000313" key="5">
    <source>
        <dbReference type="EMBL" id="KAB8073237.1"/>
    </source>
</evidence>
<dbReference type="Pfam" id="PF12955">
    <property type="entry name" value="Vps3844_C"/>
    <property type="match status" value="1"/>
</dbReference>
<evidence type="ECO:0000256" key="3">
    <source>
        <dbReference type="SAM" id="SignalP"/>
    </source>
</evidence>
<evidence type="ECO:0000256" key="2">
    <source>
        <dbReference type="SAM" id="Phobius"/>
    </source>
</evidence>
<protein>
    <recommendedName>
        <fullName evidence="4">Vacuolar sorting protein Vps3844 C-terminal domain-containing protein</fullName>
    </recommendedName>
</protein>
<reference evidence="5 6" key="1">
    <citation type="submission" date="2019-04" db="EMBL/GenBank/DDBJ databases">
        <title>Friends and foes A comparative genomics study of 23 Aspergillus species from section Flavi.</title>
        <authorList>
            <consortium name="DOE Joint Genome Institute"/>
            <person name="Kjaerbolling I."/>
            <person name="Vesth T."/>
            <person name="Frisvad J.C."/>
            <person name="Nybo J.L."/>
            <person name="Theobald S."/>
            <person name="Kildgaard S."/>
            <person name="Isbrandt T."/>
            <person name="Kuo A."/>
            <person name="Sato A."/>
            <person name="Lyhne E.K."/>
            <person name="Kogle M.E."/>
            <person name="Wiebenga A."/>
            <person name="Kun R.S."/>
            <person name="Lubbers R.J."/>
            <person name="Makela M.R."/>
            <person name="Barry K."/>
            <person name="Chovatia M."/>
            <person name="Clum A."/>
            <person name="Daum C."/>
            <person name="Haridas S."/>
            <person name="He G."/>
            <person name="LaButti K."/>
            <person name="Lipzen A."/>
            <person name="Mondo S."/>
            <person name="Riley R."/>
            <person name="Salamov A."/>
            <person name="Simmons B.A."/>
            <person name="Magnuson J.K."/>
            <person name="Henrissat B."/>
            <person name="Mortensen U.H."/>
            <person name="Larsen T.O."/>
            <person name="Devries R.P."/>
            <person name="Grigoriev I.V."/>
            <person name="Machida M."/>
            <person name="Baker S.E."/>
            <person name="Andersen M.R."/>
        </authorList>
    </citation>
    <scope>NUCLEOTIDE SEQUENCE [LARGE SCALE GENOMIC DNA]</scope>
    <source>
        <strain evidence="5 6">CBS 151.66</strain>
    </source>
</reference>
<keyword evidence="2" id="KW-0812">Transmembrane</keyword>
<keyword evidence="2" id="KW-0472">Membrane</keyword>
<feature type="domain" description="Vacuolar sorting protein Vps3844 C-terminal" evidence="4">
    <location>
        <begin position="297"/>
        <end position="403"/>
    </location>
</feature>
<dbReference type="PANTHER" id="PTHR36853">
    <property type="entry name" value="EXPRESSED PROTEIN"/>
    <property type="match status" value="1"/>
</dbReference>
<feature type="transmembrane region" description="Helical" evidence="2">
    <location>
        <begin position="368"/>
        <end position="390"/>
    </location>
</feature>
<sequence length="412" mass="43995">MRRFSSFLSLLLAIASGTRALDASIFTFNSSSPWQNAGCAVLSDDIAQHLLELRMNVPTASALGRWDHNTIELLNRYGGPQSPLFGSKVDRQHIARSLLVIEGIDTEVGSSVQHEYQRDLVVTNPLANFLDDDFLRSLSVTSPESVMAPKRKHCEFTSEGGASHYLLQSIEDCTPQGSAVEAITHMFSKELLGLVKKAEAWVDEQSLTATLKISAQAPNTSLGSSFPADLLISLLRNLRTLSSEGKQVTAVLLPNSNRGQGSKHKVNPRGAVKKEAISKSTSAGAMTTLQGQAFPVCFTSNSSCDETTNSCSGHGFCHKKLGSANDEAASDCYACKCKETVVTKEDGTVQKVRWGGSACQKRDVSSPFFLIAGISILVVIAAGTAVGMLYNIGQDELPGVISAGVGPARAQK</sequence>
<dbReference type="InterPro" id="IPR024382">
    <property type="entry name" value="Vps3844_C"/>
</dbReference>
<accession>A0A5N5WZQ7</accession>
<organism evidence="5 6">
    <name type="scientific">Aspergillus leporis</name>
    <dbReference type="NCBI Taxonomy" id="41062"/>
    <lineage>
        <taxon>Eukaryota</taxon>
        <taxon>Fungi</taxon>
        <taxon>Dikarya</taxon>
        <taxon>Ascomycota</taxon>
        <taxon>Pezizomycotina</taxon>
        <taxon>Eurotiomycetes</taxon>
        <taxon>Eurotiomycetidae</taxon>
        <taxon>Eurotiales</taxon>
        <taxon>Aspergillaceae</taxon>
        <taxon>Aspergillus</taxon>
        <taxon>Aspergillus subgen. Circumdati</taxon>
    </lineage>
</organism>
<evidence type="ECO:0000256" key="1">
    <source>
        <dbReference type="SAM" id="MobiDB-lite"/>
    </source>
</evidence>
<feature type="signal peptide" evidence="3">
    <location>
        <begin position="1"/>
        <end position="20"/>
    </location>
</feature>